<dbReference type="RefSeq" id="WP_377188011.1">
    <property type="nucleotide sequence ID" value="NZ_JBHUOG010000002.1"/>
</dbReference>
<dbReference type="PANTHER" id="PTHR33375">
    <property type="entry name" value="CHROMOSOME-PARTITIONING PROTEIN PARB-RELATED"/>
    <property type="match status" value="1"/>
</dbReference>
<evidence type="ECO:0000313" key="3">
    <source>
        <dbReference type="EMBL" id="MFD2796435.1"/>
    </source>
</evidence>
<evidence type="ECO:0000259" key="2">
    <source>
        <dbReference type="SMART" id="SM00470"/>
    </source>
</evidence>
<dbReference type="InterPro" id="IPR036086">
    <property type="entry name" value="ParB/Sulfiredoxin_sf"/>
</dbReference>
<proteinExistence type="predicted"/>
<organism evidence="3 4">
    <name type="scientific">Promicromonospora vindobonensis</name>
    <dbReference type="NCBI Taxonomy" id="195748"/>
    <lineage>
        <taxon>Bacteria</taxon>
        <taxon>Bacillati</taxon>
        <taxon>Actinomycetota</taxon>
        <taxon>Actinomycetes</taxon>
        <taxon>Micrococcales</taxon>
        <taxon>Promicromonosporaceae</taxon>
        <taxon>Promicromonospora</taxon>
    </lineage>
</organism>
<dbReference type="PANTHER" id="PTHR33375:SF1">
    <property type="entry name" value="CHROMOSOME-PARTITIONING PROTEIN PARB-RELATED"/>
    <property type="match status" value="1"/>
</dbReference>
<dbReference type="SMART" id="SM00470">
    <property type="entry name" value="ParB"/>
    <property type="match status" value="1"/>
</dbReference>
<dbReference type="Proteomes" id="UP001597479">
    <property type="component" value="Unassembled WGS sequence"/>
</dbReference>
<accession>A0ABW5W1I2</accession>
<dbReference type="Gene3D" id="1.10.10.730">
    <property type="entry name" value="KorB DNA-binding domain"/>
    <property type="match status" value="1"/>
</dbReference>
<dbReference type="InterPro" id="IPR042075">
    <property type="entry name" value="KorB_DNA-db"/>
</dbReference>
<evidence type="ECO:0000313" key="4">
    <source>
        <dbReference type="Proteomes" id="UP001597479"/>
    </source>
</evidence>
<name>A0ABW5W1I2_9MICO</name>
<comment type="caution">
    <text evidence="3">The sequence shown here is derived from an EMBL/GenBank/DDBJ whole genome shotgun (WGS) entry which is preliminary data.</text>
</comment>
<protein>
    <submittedName>
        <fullName evidence="3">ParB/RepB/Spo0J family partition protein</fullName>
    </submittedName>
</protein>
<evidence type="ECO:0000256" key="1">
    <source>
        <dbReference type="SAM" id="MobiDB-lite"/>
    </source>
</evidence>
<dbReference type="Gene3D" id="3.90.1530.10">
    <property type="entry name" value="Conserved hypothetical protein from pyrococcus furiosus pfu- 392566-001, ParB domain"/>
    <property type="match status" value="1"/>
</dbReference>
<feature type="compositionally biased region" description="Low complexity" evidence="1">
    <location>
        <begin position="476"/>
        <end position="494"/>
    </location>
</feature>
<gene>
    <name evidence="3" type="ORF">ACFS27_22935</name>
</gene>
<dbReference type="SUPFAM" id="SSF109709">
    <property type="entry name" value="KorB DNA-binding domain-like"/>
    <property type="match status" value="1"/>
</dbReference>
<dbReference type="Pfam" id="PF02195">
    <property type="entry name" value="ParB_N"/>
    <property type="match status" value="1"/>
</dbReference>
<dbReference type="EMBL" id="JBHUOG010000002">
    <property type="protein sequence ID" value="MFD2796435.1"/>
    <property type="molecule type" value="Genomic_DNA"/>
</dbReference>
<sequence>MSHNTIEKATEFANLDPKTLALEVNVRSEAGLTPEFIASVHEHGVLVPILVQRTDDGQMLVRAGQRRTLAAIEAGRETIPARIVNGDGDEARRIIEQVVENDQRANLRDKDRAAGFQQLALLGVPAATIAKKTGHTKETVNTALTVGKSKFAVAAQGKYDLTLDQAATIAEFDALGDREAVKALTATAVKEPGQFAHTAQRLRDEHERAAKKAVVVASLTDACVRVIPVPTHDDKTVKVLGDLTDADGTVLSVESHAGCPGHAAYVRPSYGPEVYTAVFVCDAWKANKHLTLRVTSSGQPMDAEATAKAKAERAEVIANNTDWRSGETVRRQWLAEFAQRKNAPKDAAAFISTALVTEASAIEKTALSGHALAAEWLGVGGTFGGRDKVRDLIAKASPARAQQIGLVVVLAAIEDRTGVQTWRKAGREAAYLGALESWGYTLSPVEQIARGPKHEPAAPSVPAKANTTARAKFDNAKPAPKAAPKPVTKETTTA</sequence>
<keyword evidence="4" id="KW-1185">Reference proteome</keyword>
<dbReference type="SUPFAM" id="SSF110849">
    <property type="entry name" value="ParB/Sulfiredoxin"/>
    <property type="match status" value="1"/>
</dbReference>
<feature type="region of interest" description="Disordered" evidence="1">
    <location>
        <begin position="450"/>
        <end position="494"/>
    </location>
</feature>
<reference evidence="4" key="1">
    <citation type="journal article" date="2019" name="Int. J. Syst. Evol. Microbiol.">
        <title>The Global Catalogue of Microorganisms (GCM) 10K type strain sequencing project: providing services to taxonomists for standard genome sequencing and annotation.</title>
        <authorList>
            <consortium name="The Broad Institute Genomics Platform"/>
            <consortium name="The Broad Institute Genome Sequencing Center for Infectious Disease"/>
            <person name="Wu L."/>
            <person name="Ma J."/>
        </authorList>
    </citation>
    <scope>NUCLEOTIDE SEQUENCE [LARGE SCALE GENOMIC DNA]</scope>
    <source>
        <strain evidence="4">CCM 7044</strain>
    </source>
</reference>
<feature type="domain" description="ParB-like N-terminal" evidence="2">
    <location>
        <begin position="13"/>
        <end position="102"/>
    </location>
</feature>
<dbReference type="InterPro" id="IPR003115">
    <property type="entry name" value="ParB_N"/>
</dbReference>
<dbReference type="InterPro" id="IPR050336">
    <property type="entry name" value="Chromosome_partition/occlusion"/>
</dbReference>